<accession>A0A938Y5Z2</accession>
<dbReference type="EMBL" id="JAERTX010000001">
    <property type="protein sequence ID" value="MBM9458505.1"/>
    <property type="molecule type" value="Genomic_DNA"/>
</dbReference>
<comment type="caution">
    <text evidence="1">The sequence shown here is derived from an EMBL/GenBank/DDBJ whole genome shotgun (WGS) entry which is preliminary data.</text>
</comment>
<gene>
    <name evidence="1" type="ORF">JK386_01170</name>
</gene>
<evidence type="ECO:0000313" key="1">
    <source>
        <dbReference type="EMBL" id="MBM9458505.1"/>
    </source>
</evidence>
<dbReference type="AlphaFoldDB" id="A0A938Y5Z2"/>
<dbReference type="RefSeq" id="WP_205289803.1">
    <property type="nucleotide sequence ID" value="NZ_CP074406.1"/>
</dbReference>
<organism evidence="1 2">
    <name type="scientific">Nocardioides faecalis</name>
    <dbReference type="NCBI Taxonomy" id="2803858"/>
    <lineage>
        <taxon>Bacteria</taxon>
        <taxon>Bacillati</taxon>
        <taxon>Actinomycetota</taxon>
        <taxon>Actinomycetes</taxon>
        <taxon>Propionibacteriales</taxon>
        <taxon>Nocardioidaceae</taxon>
        <taxon>Nocardioides</taxon>
    </lineage>
</organism>
<proteinExistence type="predicted"/>
<keyword evidence="2" id="KW-1185">Reference proteome</keyword>
<name>A0A938Y5Z2_9ACTN</name>
<dbReference type="Proteomes" id="UP000663791">
    <property type="component" value="Unassembled WGS sequence"/>
</dbReference>
<protein>
    <submittedName>
        <fullName evidence="1">Type IV toxin-antitoxin system AbiEi family antitoxin domain-containing protein</fullName>
    </submittedName>
</protein>
<evidence type="ECO:0000313" key="2">
    <source>
        <dbReference type="Proteomes" id="UP000663791"/>
    </source>
</evidence>
<reference evidence="1" key="1">
    <citation type="submission" date="2021-01" db="EMBL/GenBank/DDBJ databases">
        <title>Novel species in genus Nocardioides.</title>
        <authorList>
            <person name="Zhang G."/>
        </authorList>
    </citation>
    <scope>NUCLEOTIDE SEQUENCE</scope>
    <source>
        <strain evidence="1">Zg-536</strain>
    </source>
</reference>
<sequence>MDPRVTAAIAANDGLITRARALDLGLSPGEVRRLLRHHEWVPLRRGIYTPAETWAELDEHVGRPLLLARAAVLAMRRGWVLSHDSAAHALGMPILAARDGFVHMTRPGWTNAWTENGVKHHLARYADQQVLRVGGVPVLDRARTAVDIAREHGILAGIVACDSALRAGATRAELEAAYVIMQCWPGVKAARRSVALADPGAQTPHESLGRHLVIEAGIGEPETQFPVRTQRGIAWCDIRVGHHVIETDGRLKYRSLERGGVAHDVEEAVWEEKLRERAVSDRGLVVSRVVWADHWGPRRADAVRRLRSAQAEADARFGRELSPTLAAEAERIRREHSARRPA</sequence>